<keyword evidence="8" id="KW-1185">Reference proteome</keyword>
<organism evidence="7 8">
    <name type="scientific">Candidatus Nitrosocosmicus franklandianus</name>
    <dbReference type="NCBI Taxonomy" id="1798806"/>
    <lineage>
        <taxon>Archaea</taxon>
        <taxon>Nitrososphaerota</taxon>
        <taxon>Nitrososphaeria</taxon>
        <taxon>Nitrososphaerales</taxon>
        <taxon>Nitrososphaeraceae</taxon>
        <taxon>Candidatus Nitrosocosmicus</taxon>
    </lineage>
</organism>
<dbReference type="Gene3D" id="3.30.450.20">
    <property type="entry name" value="PAS domain"/>
    <property type="match status" value="1"/>
</dbReference>
<dbReference type="EMBL" id="LR216287">
    <property type="protein sequence ID" value="VFJ13203.1"/>
    <property type="molecule type" value="Genomic_DNA"/>
</dbReference>
<dbReference type="AlphaFoldDB" id="A0A484I8Z0"/>
<accession>A0A484I8Z0</accession>
<feature type="domain" description="Cache" evidence="6">
    <location>
        <begin position="42"/>
        <end position="251"/>
    </location>
</feature>
<sequence>MLANIFATDLLNRFYHSASILELTAGLPQVRNISYVLMFEQTLESHHGLPSNKDIEKRQVAQEIISKNGTADNLFEVFYLMPNGDMYMLEPYSIQETLKENNYAFRDYFQKVIQNNQTYLGNAIITTTSSGLREAVIATPVYSLEDNITIAGVWAGGIDFGKINRQLQSLDLINENKRVVFVDGNGEKIADSDPYRSNTFESFNQLISFRNAANGETGTTFESLKADNGSTKTIISYYPVNAFHNTWVVFVMKET</sequence>
<dbReference type="KEGG" id="nfn:NFRAN_0881"/>
<dbReference type="OrthoDB" id="11465at2157"/>
<comment type="subcellular location">
    <subcellularLocation>
        <location evidence="1">Cell membrane</location>
        <topology evidence="1">Multi-pass membrane protein</topology>
    </subcellularLocation>
</comment>
<evidence type="ECO:0000256" key="5">
    <source>
        <dbReference type="ARBA" id="ARBA00023136"/>
    </source>
</evidence>
<dbReference type="Proteomes" id="UP000294299">
    <property type="component" value="Chromosome NFRAN"/>
</dbReference>
<proteinExistence type="predicted"/>
<keyword evidence="2" id="KW-1003">Cell membrane</keyword>
<keyword evidence="4" id="KW-1133">Transmembrane helix</keyword>
<dbReference type="Pfam" id="PF02743">
    <property type="entry name" value="dCache_1"/>
    <property type="match status" value="1"/>
</dbReference>
<evidence type="ECO:0000313" key="8">
    <source>
        <dbReference type="Proteomes" id="UP000294299"/>
    </source>
</evidence>
<gene>
    <name evidence="7" type="ORF">NFRAN_0881</name>
</gene>
<evidence type="ECO:0000256" key="3">
    <source>
        <dbReference type="ARBA" id="ARBA00022692"/>
    </source>
</evidence>
<evidence type="ECO:0000313" key="7">
    <source>
        <dbReference type="EMBL" id="VFJ13203.1"/>
    </source>
</evidence>
<protein>
    <recommendedName>
        <fullName evidence="6">Cache domain-containing protein</fullName>
    </recommendedName>
</protein>
<dbReference type="GO" id="GO:0005886">
    <property type="term" value="C:plasma membrane"/>
    <property type="evidence" value="ECO:0007669"/>
    <property type="project" value="UniProtKB-SubCell"/>
</dbReference>
<reference evidence="7 8" key="1">
    <citation type="submission" date="2019-02" db="EMBL/GenBank/DDBJ databases">
        <authorList>
            <person name="Lehtovirta-Morley E L."/>
        </authorList>
    </citation>
    <scope>NUCLEOTIDE SEQUENCE [LARGE SCALE GENOMIC DNA]</scope>
    <source>
        <strain evidence="7">NFRAN1</strain>
    </source>
</reference>
<keyword evidence="5" id="KW-0472">Membrane</keyword>
<dbReference type="InterPro" id="IPR033479">
    <property type="entry name" value="dCache_1"/>
</dbReference>
<evidence type="ECO:0000259" key="6">
    <source>
        <dbReference type="Pfam" id="PF02743"/>
    </source>
</evidence>
<evidence type="ECO:0000256" key="1">
    <source>
        <dbReference type="ARBA" id="ARBA00004651"/>
    </source>
</evidence>
<name>A0A484I8Z0_9ARCH</name>
<evidence type="ECO:0000256" key="4">
    <source>
        <dbReference type="ARBA" id="ARBA00022989"/>
    </source>
</evidence>
<evidence type="ECO:0000256" key="2">
    <source>
        <dbReference type="ARBA" id="ARBA00022475"/>
    </source>
</evidence>
<keyword evidence="3" id="KW-0812">Transmembrane</keyword>